<proteinExistence type="predicted"/>
<evidence type="ECO:0000313" key="2">
    <source>
        <dbReference type="Proteomes" id="UP000007842"/>
    </source>
</evidence>
<keyword evidence="1" id="KW-0614">Plasmid</keyword>
<name>G8XFA3_STREN</name>
<evidence type="ECO:0000313" key="1">
    <source>
        <dbReference type="EMBL" id="AEW99445.1"/>
    </source>
</evidence>
<dbReference type="AlphaFoldDB" id="G8XFA3"/>
<dbReference type="Proteomes" id="UP000007842">
    <property type="component" value="Plasmid pSCATT"/>
</dbReference>
<dbReference type="EMBL" id="CP003229">
    <property type="protein sequence ID" value="AEW99445.1"/>
    <property type="molecule type" value="Genomic_DNA"/>
</dbReference>
<keyword evidence="2" id="KW-1185">Reference proteome</keyword>
<accession>G8XFA3</accession>
<dbReference type="PATRIC" id="fig|1003195.29.peg.7051"/>
<gene>
    <name evidence="1" type="ordered locus">SCATT_p12520</name>
</gene>
<dbReference type="KEGG" id="scy:SCATT_p12520"/>
<geneLocation type="plasmid" evidence="1 2">
    <name>pSCATT</name>
</geneLocation>
<sequence length="80" mass="8954">MRQLRGFWVTDEQIGAGEGRRCEKCHQPVVEGPEGGYVCGLCFHLVEPDGYAERRAAGVEAAAAQRRARTLDRRRRRPSG</sequence>
<dbReference type="HOGENOM" id="CLU_2588127_0_0_11"/>
<organism evidence="1 2">
    <name type="scientific">Streptantibioticus cattleyicolor (strain ATCC 35852 / DSM 46488 / JCM 4925 / NBRC 14057 / NRRL 8057)</name>
    <name type="common">Streptomyces cattleya</name>
    <dbReference type="NCBI Taxonomy" id="1003195"/>
    <lineage>
        <taxon>Bacteria</taxon>
        <taxon>Bacillati</taxon>
        <taxon>Actinomycetota</taxon>
        <taxon>Actinomycetes</taxon>
        <taxon>Kitasatosporales</taxon>
        <taxon>Streptomycetaceae</taxon>
        <taxon>Streptantibioticus</taxon>
    </lineage>
</organism>
<protein>
    <submittedName>
        <fullName evidence="1">Uncharacterized protein</fullName>
    </submittedName>
</protein>
<reference evidence="2" key="1">
    <citation type="submission" date="2011-12" db="EMBL/GenBank/DDBJ databases">
        <title>Complete genome sequence of Streptomyces cattleya strain DSM 46488.</title>
        <authorList>
            <person name="Ou H.-Y."/>
            <person name="Li P."/>
            <person name="Zhao C."/>
            <person name="O'Hagan D."/>
            <person name="Deng Z."/>
        </authorList>
    </citation>
    <scope>NUCLEOTIDE SEQUENCE [LARGE SCALE GENOMIC DNA]</scope>
    <source>
        <strain evidence="2">ATCC 35852 / DSM 46488 / JCM 4925 / NBRC 14057 / NRRL 8057</strain>
        <plasmid evidence="2">Plasmid pSCATT</plasmid>
    </source>
</reference>